<evidence type="ECO:0000313" key="2">
    <source>
        <dbReference type="Proteomes" id="UP000184040"/>
    </source>
</evidence>
<reference evidence="1 2" key="1">
    <citation type="submission" date="2016-11" db="EMBL/GenBank/DDBJ databases">
        <authorList>
            <person name="Jaros S."/>
            <person name="Januszkiewicz K."/>
            <person name="Wedrychowicz H."/>
        </authorList>
    </citation>
    <scope>NUCLEOTIDE SEQUENCE [LARGE SCALE GENOMIC DNA]</scope>
    <source>
        <strain evidence="1 2">DSM 26892</strain>
    </source>
</reference>
<evidence type="ECO:0000313" key="1">
    <source>
        <dbReference type="EMBL" id="SHJ12954.1"/>
    </source>
</evidence>
<dbReference type="EMBL" id="FQZA01000005">
    <property type="protein sequence ID" value="SHJ12954.1"/>
    <property type="molecule type" value="Genomic_DNA"/>
</dbReference>
<protein>
    <submittedName>
        <fullName evidence="1">Uncharacterized protein</fullName>
    </submittedName>
</protein>
<gene>
    <name evidence="1" type="ORF">SAMN04488012_10572</name>
</gene>
<dbReference type="Proteomes" id="UP000184040">
    <property type="component" value="Unassembled WGS sequence"/>
</dbReference>
<proteinExistence type="predicted"/>
<sequence length="98" mass="10773">MPASQWVSLLRNAMAHGGIAYLDENGRSRHGTPVKMFAFVSGKYGKPKCEFADAACRFGMGKLDGLNFLRISEDDYRSFLGDWVAWLVASKIAKQAAA</sequence>
<organism evidence="1 2">
    <name type="scientific">Palleronia salina</name>
    <dbReference type="NCBI Taxonomy" id="313368"/>
    <lineage>
        <taxon>Bacteria</taxon>
        <taxon>Pseudomonadati</taxon>
        <taxon>Pseudomonadota</taxon>
        <taxon>Alphaproteobacteria</taxon>
        <taxon>Rhodobacterales</taxon>
        <taxon>Roseobacteraceae</taxon>
        <taxon>Palleronia</taxon>
    </lineage>
</organism>
<keyword evidence="2" id="KW-1185">Reference proteome</keyword>
<accession>A0A1M6GSP1</accession>
<dbReference type="AlphaFoldDB" id="A0A1M6GSP1"/>
<name>A0A1M6GSP1_9RHOB</name>